<dbReference type="RefSeq" id="WP_338687418.1">
    <property type="nucleotide sequence ID" value="NZ_AP024702.1"/>
</dbReference>
<protein>
    <recommendedName>
        <fullName evidence="1">DUF4340 domain-containing protein</fullName>
    </recommendedName>
</protein>
<dbReference type="Pfam" id="PF14238">
    <property type="entry name" value="DUF4340"/>
    <property type="match status" value="1"/>
</dbReference>
<proteinExistence type="predicted"/>
<sequence length="634" mass="69605">MRSIFLTLLLGLTAVITVGLSGLRLSEGDLARVFGAPAAKIGDPLYEFDPSDVTVIQLAGNGASAVCQRKETGWWIVQPWHDRMDPRAVQSLFGFTLGTRVEGAIPAEKVESANLGFADGQIALRFATSDDEPLAKFRIGHRTAWVGTNPETGDSIPTVFVEPRDKSRKNFLYACTDANDVHSLLGDGFKRLRDHHPFLFHPTIIESIRIRNRSGEMVLSRGSPKELWKIVKPLGLNSDKDALLSLVQGLYDLEAVNVKNRSNVTLPTADPDAIDQIALKVFGNKEETVLSIYPPENADATTVLAAVSDRPDAVFELPLTTVASREEGKSLTGLNDLPLSVNALRDPTLTSIDPRGLKSILISPAAGDDILIRRETPRQRFQVMLDGRLGDPNETALFSLLKAITEGKVADFVSDTATDLKPYGLDQPFLILRFLSFDGNAIRLDFGESEDGTIHAIREGTTTVVKIDPSMLALIPTNPWDWRNPALWSIAAIDVTSLLVEKPGSPDLVLTPDFFAEKWKAKLGSEDVTGSLSPERADIFLQNLLDLEASNWLRPSETEADKALLKPDMVFTIFAKTVDDQGEESGVTSPQIRIAKVKRGNIELCYGRVSTQPYPFLLDPEKVRQLEVDLFATD</sequence>
<keyword evidence="3" id="KW-1185">Reference proteome</keyword>
<organism evidence="2 3">
    <name type="scientific">Haloferula helveola</name>
    <dbReference type="NCBI Taxonomy" id="490095"/>
    <lineage>
        <taxon>Bacteria</taxon>
        <taxon>Pseudomonadati</taxon>
        <taxon>Verrucomicrobiota</taxon>
        <taxon>Verrucomicrobiia</taxon>
        <taxon>Verrucomicrobiales</taxon>
        <taxon>Verrucomicrobiaceae</taxon>
        <taxon>Haloferula</taxon>
    </lineage>
</organism>
<dbReference type="EMBL" id="AP024702">
    <property type="protein sequence ID" value="BCX50398.1"/>
    <property type="molecule type" value="Genomic_DNA"/>
</dbReference>
<dbReference type="Proteomes" id="UP001374893">
    <property type="component" value="Chromosome"/>
</dbReference>
<reference evidence="2 3" key="1">
    <citation type="submission" date="2021-06" db="EMBL/GenBank/DDBJ databases">
        <title>Complete genome of Haloferula helveola possessing various polysaccharide degrading enzymes.</title>
        <authorList>
            <person name="Takami H."/>
            <person name="Huang C."/>
            <person name="Hamasaki K."/>
        </authorList>
    </citation>
    <scope>NUCLEOTIDE SEQUENCE [LARGE SCALE GENOMIC DNA]</scope>
    <source>
        <strain evidence="2 3">CN-1</strain>
    </source>
</reference>
<dbReference type="InterPro" id="IPR025641">
    <property type="entry name" value="DUF4340"/>
</dbReference>
<evidence type="ECO:0000259" key="1">
    <source>
        <dbReference type="Pfam" id="PF14238"/>
    </source>
</evidence>
<gene>
    <name evidence="2" type="ORF">HAHE_43060</name>
</gene>
<name>A0ABM7RKW4_9BACT</name>
<feature type="domain" description="DUF4340" evidence="1">
    <location>
        <begin position="394"/>
        <end position="562"/>
    </location>
</feature>
<evidence type="ECO:0000313" key="3">
    <source>
        <dbReference type="Proteomes" id="UP001374893"/>
    </source>
</evidence>
<accession>A0ABM7RKW4</accession>
<evidence type="ECO:0000313" key="2">
    <source>
        <dbReference type="EMBL" id="BCX50398.1"/>
    </source>
</evidence>